<keyword evidence="9" id="KW-1185">Reference proteome</keyword>
<keyword evidence="3" id="KW-1003">Cell membrane</keyword>
<dbReference type="OrthoDB" id="952702at2"/>
<comment type="caution">
    <text evidence="8">The sequence shown here is derived from an EMBL/GenBank/DDBJ whole genome shotgun (WGS) entry which is preliminary data.</text>
</comment>
<name>A0A563D774_9FLAO</name>
<evidence type="ECO:0000313" key="9">
    <source>
        <dbReference type="Proteomes" id="UP000319499"/>
    </source>
</evidence>
<dbReference type="GO" id="GO:0022857">
    <property type="term" value="F:transmembrane transporter activity"/>
    <property type="evidence" value="ECO:0007669"/>
    <property type="project" value="InterPro"/>
</dbReference>
<dbReference type="EMBL" id="SELH01000026">
    <property type="protein sequence ID" value="TWP26045.1"/>
    <property type="molecule type" value="Genomic_DNA"/>
</dbReference>
<evidence type="ECO:0000313" key="8">
    <source>
        <dbReference type="EMBL" id="TWP26045.1"/>
    </source>
</evidence>
<evidence type="ECO:0000256" key="7">
    <source>
        <dbReference type="RuleBase" id="RU003879"/>
    </source>
</evidence>
<evidence type="ECO:0000256" key="6">
    <source>
        <dbReference type="ARBA" id="ARBA00023136"/>
    </source>
</evidence>
<dbReference type="Proteomes" id="UP000319499">
    <property type="component" value="Unassembled WGS sequence"/>
</dbReference>
<dbReference type="RefSeq" id="WP_146262743.1">
    <property type="nucleotide sequence ID" value="NZ_SELG01000041.1"/>
</dbReference>
<keyword evidence="4 7" id="KW-0812">Transmembrane</keyword>
<evidence type="ECO:0000256" key="2">
    <source>
        <dbReference type="ARBA" id="ARBA00005811"/>
    </source>
</evidence>
<keyword evidence="7" id="KW-0813">Transport</keyword>
<keyword evidence="5" id="KW-1133">Transmembrane helix</keyword>
<reference evidence="8 9" key="1">
    <citation type="submission" date="2019-02" db="EMBL/GenBank/DDBJ databases">
        <title>Apibacter muscae sp. nov.: a novel member of the house fly microbiota.</title>
        <authorList>
            <person name="Park R."/>
        </authorList>
    </citation>
    <scope>NUCLEOTIDE SEQUENCE [LARGE SCALE GENOMIC DNA]</scope>
    <source>
        <strain evidence="8 9">AL1</strain>
    </source>
</reference>
<sequence length="177" mass="20179">MSAGVDTNNNKNKNKTRVKKSAFRIDMAPMCDLGFLLITFFMFTTTFSKPKILQLNMPSKALIDPSNIPTVKNINSLTIILGKDNKIYYHQQELASLNPSNLIETDYSKNGIRTVIYDAKKNADQDKFTVIIKPTNDSNYKNLVDLLDEMQITNSERFSVGKITKQETDVYKQKQNN</sequence>
<dbReference type="InterPro" id="IPR003400">
    <property type="entry name" value="ExbD"/>
</dbReference>
<keyword evidence="6" id="KW-0472">Membrane</keyword>
<comment type="similarity">
    <text evidence="2 7">Belongs to the ExbD/TolR family.</text>
</comment>
<protein>
    <submittedName>
        <fullName evidence="8">Biopolymer transporter ExbD</fullName>
    </submittedName>
</protein>
<dbReference type="GO" id="GO:0005886">
    <property type="term" value="C:plasma membrane"/>
    <property type="evidence" value="ECO:0007669"/>
    <property type="project" value="UniProtKB-SubCell"/>
</dbReference>
<gene>
    <name evidence="8" type="ORF">ETU09_10085</name>
</gene>
<proteinExistence type="inferred from homology"/>
<evidence type="ECO:0000256" key="5">
    <source>
        <dbReference type="ARBA" id="ARBA00022989"/>
    </source>
</evidence>
<dbReference type="Pfam" id="PF02472">
    <property type="entry name" value="ExbD"/>
    <property type="match status" value="1"/>
</dbReference>
<evidence type="ECO:0000256" key="3">
    <source>
        <dbReference type="ARBA" id="ARBA00022475"/>
    </source>
</evidence>
<organism evidence="8 9">
    <name type="scientific">Apibacter muscae</name>
    <dbReference type="NCBI Taxonomy" id="2509004"/>
    <lineage>
        <taxon>Bacteria</taxon>
        <taxon>Pseudomonadati</taxon>
        <taxon>Bacteroidota</taxon>
        <taxon>Flavobacteriia</taxon>
        <taxon>Flavobacteriales</taxon>
        <taxon>Weeksellaceae</taxon>
        <taxon>Apibacter</taxon>
    </lineage>
</organism>
<evidence type="ECO:0000256" key="4">
    <source>
        <dbReference type="ARBA" id="ARBA00022692"/>
    </source>
</evidence>
<evidence type="ECO:0000256" key="1">
    <source>
        <dbReference type="ARBA" id="ARBA00004162"/>
    </source>
</evidence>
<dbReference type="PANTHER" id="PTHR30558:SF3">
    <property type="entry name" value="BIOPOLYMER TRANSPORT PROTEIN EXBD-RELATED"/>
    <property type="match status" value="1"/>
</dbReference>
<dbReference type="PANTHER" id="PTHR30558">
    <property type="entry name" value="EXBD MEMBRANE COMPONENT OF PMF-DRIVEN MACROMOLECULE IMPORT SYSTEM"/>
    <property type="match status" value="1"/>
</dbReference>
<keyword evidence="7" id="KW-0653">Protein transport</keyword>
<dbReference type="AlphaFoldDB" id="A0A563D774"/>
<dbReference type="GO" id="GO:0015031">
    <property type="term" value="P:protein transport"/>
    <property type="evidence" value="ECO:0007669"/>
    <property type="project" value="UniProtKB-KW"/>
</dbReference>
<comment type="subcellular location">
    <subcellularLocation>
        <location evidence="1">Cell membrane</location>
        <topology evidence="1">Single-pass membrane protein</topology>
    </subcellularLocation>
    <subcellularLocation>
        <location evidence="7">Cell membrane</location>
        <topology evidence="7">Single-pass type II membrane protein</topology>
    </subcellularLocation>
</comment>
<accession>A0A563D774</accession>